<dbReference type="AlphaFoldDB" id="A0A1H4JIX3"/>
<dbReference type="PANTHER" id="PTHR23117:SF13">
    <property type="entry name" value="GUANYLATE KINASE"/>
    <property type="match status" value="1"/>
</dbReference>
<dbReference type="GO" id="GO:0004385">
    <property type="term" value="F:GMP kinase activity"/>
    <property type="evidence" value="ECO:0007669"/>
    <property type="project" value="UniProtKB-UniRule"/>
</dbReference>
<dbReference type="HAMAP" id="MF_00328">
    <property type="entry name" value="Guanylate_kinase"/>
    <property type="match status" value="1"/>
</dbReference>
<dbReference type="InterPro" id="IPR017665">
    <property type="entry name" value="Guanylate_kinase"/>
</dbReference>
<dbReference type="PANTHER" id="PTHR23117">
    <property type="entry name" value="GUANYLATE KINASE-RELATED"/>
    <property type="match status" value="1"/>
</dbReference>
<dbReference type="GO" id="GO:0005524">
    <property type="term" value="F:ATP binding"/>
    <property type="evidence" value="ECO:0007669"/>
    <property type="project" value="UniProtKB-UniRule"/>
</dbReference>
<evidence type="ECO:0000256" key="1">
    <source>
        <dbReference type="ARBA" id="ARBA00005790"/>
    </source>
</evidence>
<sequence length="225" mass="25078">MAGILFIISAPSGSGKSTLVGELRKYVEGLEFSVSYTTRAPRGSEENGREYHFTSREHFEQMIANDSFLEWAEVFGNYYGTARSALALAAEHGRDLLLDIDVQGAMQVMERMPAAVSIFIMPPGPRVLETRLRNRSAAEHMTDEAVIERRLQQARSELEYVDRYQFAIVNDVLDTAAAELRAIVLQARGDTDASALELSHCCRTSESPARLKRVLDEFTATDLTV</sequence>
<evidence type="ECO:0000256" key="2">
    <source>
        <dbReference type="ARBA" id="ARBA00012961"/>
    </source>
</evidence>
<evidence type="ECO:0000313" key="11">
    <source>
        <dbReference type="EMBL" id="SEB46269.1"/>
    </source>
</evidence>
<keyword evidence="7 9" id="KW-0067">ATP-binding</keyword>
<feature type="binding site" evidence="9">
    <location>
        <begin position="10"/>
        <end position="17"/>
    </location>
    <ligand>
        <name>ATP</name>
        <dbReference type="ChEBI" id="CHEBI:30616"/>
    </ligand>
</feature>
<gene>
    <name evidence="9" type="primary">gmk</name>
    <name evidence="11" type="ORF">SAMN05443244_0647</name>
</gene>
<feature type="domain" description="Guanylate kinase-like" evidence="10">
    <location>
        <begin position="3"/>
        <end position="185"/>
    </location>
</feature>
<dbReference type="InterPro" id="IPR008144">
    <property type="entry name" value="Guanylate_kin-like_dom"/>
</dbReference>
<keyword evidence="9" id="KW-0963">Cytoplasm</keyword>
<comment type="subcellular location">
    <subcellularLocation>
        <location evidence="9">Cytoplasm</location>
    </subcellularLocation>
</comment>
<protein>
    <recommendedName>
        <fullName evidence="3 9">Guanylate kinase</fullName>
        <ecNumber evidence="2 9">2.7.4.8</ecNumber>
    </recommendedName>
    <alternativeName>
        <fullName evidence="8 9">GMP kinase</fullName>
    </alternativeName>
</protein>
<name>A0A1H4JIX3_9BACT</name>
<dbReference type="FunFam" id="3.30.63.10:FF:000002">
    <property type="entry name" value="Guanylate kinase 1"/>
    <property type="match status" value="1"/>
</dbReference>
<comment type="function">
    <text evidence="9">Essential for recycling GMP and indirectly, cGMP.</text>
</comment>
<dbReference type="Gene3D" id="3.40.50.300">
    <property type="entry name" value="P-loop containing nucleotide triphosphate hydrolases"/>
    <property type="match status" value="1"/>
</dbReference>
<dbReference type="PROSITE" id="PS50052">
    <property type="entry name" value="GUANYLATE_KINASE_2"/>
    <property type="match status" value="1"/>
</dbReference>
<dbReference type="EC" id="2.7.4.8" evidence="2 9"/>
<dbReference type="NCBIfam" id="TIGR03263">
    <property type="entry name" value="guanyl_kin"/>
    <property type="match status" value="1"/>
</dbReference>
<reference evidence="11 12" key="1">
    <citation type="submission" date="2016-10" db="EMBL/GenBank/DDBJ databases">
        <authorList>
            <person name="de Groot N.N."/>
        </authorList>
    </citation>
    <scope>NUCLEOTIDE SEQUENCE [LARGE SCALE GENOMIC DNA]</scope>
    <source>
        <strain evidence="11 12">AB35.6</strain>
    </source>
</reference>
<comment type="similarity">
    <text evidence="1 9">Belongs to the guanylate kinase family.</text>
</comment>
<keyword evidence="6 9" id="KW-0418">Kinase</keyword>
<dbReference type="GO" id="GO:0005829">
    <property type="term" value="C:cytosol"/>
    <property type="evidence" value="ECO:0007669"/>
    <property type="project" value="TreeGrafter"/>
</dbReference>
<dbReference type="Gene3D" id="3.30.63.10">
    <property type="entry name" value="Guanylate Kinase phosphate binding domain"/>
    <property type="match status" value="1"/>
</dbReference>
<dbReference type="OrthoDB" id="9808150at2"/>
<evidence type="ECO:0000313" key="12">
    <source>
        <dbReference type="Proteomes" id="UP000182409"/>
    </source>
</evidence>
<evidence type="ECO:0000256" key="7">
    <source>
        <dbReference type="ARBA" id="ARBA00022840"/>
    </source>
</evidence>
<evidence type="ECO:0000256" key="6">
    <source>
        <dbReference type="ARBA" id="ARBA00022777"/>
    </source>
</evidence>
<organism evidence="11 12">
    <name type="scientific">Terriglobus roseus</name>
    <dbReference type="NCBI Taxonomy" id="392734"/>
    <lineage>
        <taxon>Bacteria</taxon>
        <taxon>Pseudomonadati</taxon>
        <taxon>Acidobacteriota</taxon>
        <taxon>Terriglobia</taxon>
        <taxon>Terriglobales</taxon>
        <taxon>Acidobacteriaceae</taxon>
        <taxon>Terriglobus</taxon>
    </lineage>
</organism>
<evidence type="ECO:0000256" key="9">
    <source>
        <dbReference type="HAMAP-Rule" id="MF_00328"/>
    </source>
</evidence>
<dbReference type="InterPro" id="IPR020590">
    <property type="entry name" value="Guanylate_kinase_CS"/>
</dbReference>
<comment type="catalytic activity">
    <reaction evidence="9">
        <text>GMP + ATP = GDP + ADP</text>
        <dbReference type="Rhea" id="RHEA:20780"/>
        <dbReference type="ChEBI" id="CHEBI:30616"/>
        <dbReference type="ChEBI" id="CHEBI:58115"/>
        <dbReference type="ChEBI" id="CHEBI:58189"/>
        <dbReference type="ChEBI" id="CHEBI:456216"/>
        <dbReference type="EC" id="2.7.4.8"/>
    </reaction>
</comment>
<dbReference type="InterPro" id="IPR027417">
    <property type="entry name" value="P-loop_NTPase"/>
</dbReference>
<dbReference type="InterPro" id="IPR008145">
    <property type="entry name" value="GK/Ca_channel_bsu"/>
</dbReference>
<accession>A0A1H4JIX3</accession>
<evidence type="ECO:0000256" key="8">
    <source>
        <dbReference type="ARBA" id="ARBA00030128"/>
    </source>
</evidence>
<dbReference type="RefSeq" id="WP_074652319.1">
    <property type="nucleotide sequence ID" value="NZ_FNSD01000001.1"/>
</dbReference>
<dbReference type="Pfam" id="PF00625">
    <property type="entry name" value="Guanylate_kin"/>
    <property type="match status" value="1"/>
</dbReference>
<dbReference type="EMBL" id="FNSD01000001">
    <property type="protein sequence ID" value="SEB46269.1"/>
    <property type="molecule type" value="Genomic_DNA"/>
</dbReference>
<evidence type="ECO:0000259" key="10">
    <source>
        <dbReference type="PROSITE" id="PS50052"/>
    </source>
</evidence>
<evidence type="ECO:0000256" key="4">
    <source>
        <dbReference type="ARBA" id="ARBA00022679"/>
    </source>
</evidence>
<evidence type="ECO:0000256" key="3">
    <source>
        <dbReference type="ARBA" id="ARBA00016296"/>
    </source>
</evidence>
<keyword evidence="5 9" id="KW-0547">Nucleotide-binding</keyword>
<dbReference type="CDD" id="cd00071">
    <property type="entry name" value="GMPK"/>
    <property type="match status" value="1"/>
</dbReference>
<proteinExistence type="inferred from homology"/>
<dbReference type="PROSITE" id="PS00856">
    <property type="entry name" value="GUANYLATE_KINASE_1"/>
    <property type="match status" value="1"/>
</dbReference>
<evidence type="ECO:0000256" key="5">
    <source>
        <dbReference type="ARBA" id="ARBA00022741"/>
    </source>
</evidence>
<dbReference type="Proteomes" id="UP000182409">
    <property type="component" value="Unassembled WGS sequence"/>
</dbReference>
<dbReference type="SUPFAM" id="SSF52540">
    <property type="entry name" value="P-loop containing nucleoside triphosphate hydrolases"/>
    <property type="match status" value="1"/>
</dbReference>
<keyword evidence="4 9" id="KW-0808">Transferase</keyword>
<dbReference type="SMART" id="SM00072">
    <property type="entry name" value="GuKc"/>
    <property type="match status" value="1"/>
</dbReference>